<evidence type="ECO:0000313" key="7">
    <source>
        <dbReference type="Proteomes" id="UP000230707"/>
    </source>
</evidence>
<reference evidence="6 7" key="1">
    <citation type="submission" date="2017-09" db="EMBL/GenBank/DDBJ databases">
        <title>Depth-based differentiation of microbial function through sediment-hosted aquifers and enrichment of novel symbionts in the deep terrestrial subsurface.</title>
        <authorList>
            <person name="Probst A.J."/>
            <person name="Ladd B."/>
            <person name="Jarett J.K."/>
            <person name="Geller-Mcgrath D.E."/>
            <person name="Sieber C.M."/>
            <person name="Emerson J.B."/>
            <person name="Anantharaman K."/>
            <person name="Thomas B.C."/>
            <person name="Malmstrom R."/>
            <person name="Stieglmeier M."/>
            <person name="Klingl A."/>
            <person name="Woyke T."/>
            <person name="Ryan C.M."/>
            <person name="Banfield J.F."/>
        </authorList>
    </citation>
    <scope>NUCLEOTIDE SEQUENCE [LARGE SCALE GENOMIC DNA]</scope>
    <source>
        <strain evidence="6">CG11_big_fil_rev_8_21_14_0_20_37_11</strain>
    </source>
</reference>
<dbReference type="InterPro" id="IPR007848">
    <property type="entry name" value="Small_mtfrase_dom"/>
</dbReference>
<dbReference type="InterPro" id="IPR002052">
    <property type="entry name" value="DNA_methylase_N6_adenine_CS"/>
</dbReference>
<dbReference type="EMBL" id="PCWS01000010">
    <property type="protein sequence ID" value="PIR08926.1"/>
    <property type="molecule type" value="Genomic_DNA"/>
</dbReference>
<feature type="domain" description="Methyltransferase small" evidence="5">
    <location>
        <begin position="36"/>
        <end position="183"/>
    </location>
</feature>
<dbReference type="GO" id="GO:0008170">
    <property type="term" value="F:N-methyltransferase activity"/>
    <property type="evidence" value="ECO:0007669"/>
    <property type="project" value="UniProtKB-ARBA"/>
</dbReference>
<evidence type="ECO:0000256" key="2">
    <source>
        <dbReference type="ARBA" id="ARBA00022552"/>
    </source>
</evidence>
<evidence type="ECO:0000256" key="4">
    <source>
        <dbReference type="ARBA" id="ARBA00022679"/>
    </source>
</evidence>
<dbReference type="InterPro" id="IPR046977">
    <property type="entry name" value="RsmC/RlmG"/>
</dbReference>
<evidence type="ECO:0000313" key="6">
    <source>
        <dbReference type="EMBL" id="PIR08926.1"/>
    </source>
</evidence>
<keyword evidence="1" id="KW-0963">Cytoplasm</keyword>
<dbReference type="SUPFAM" id="SSF53335">
    <property type="entry name" value="S-adenosyl-L-methionine-dependent methyltransferases"/>
    <property type="match status" value="1"/>
</dbReference>
<dbReference type="AlphaFoldDB" id="A0A2H0NL05"/>
<evidence type="ECO:0000259" key="5">
    <source>
        <dbReference type="Pfam" id="PF05175"/>
    </source>
</evidence>
<evidence type="ECO:0000256" key="1">
    <source>
        <dbReference type="ARBA" id="ARBA00022490"/>
    </source>
</evidence>
<dbReference type="Pfam" id="PF05175">
    <property type="entry name" value="MTS"/>
    <property type="match status" value="1"/>
</dbReference>
<dbReference type="Proteomes" id="UP000230707">
    <property type="component" value="Unassembled WGS sequence"/>
</dbReference>
<dbReference type="InterPro" id="IPR029063">
    <property type="entry name" value="SAM-dependent_MTases_sf"/>
</dbReference>
<keyword evidence="3" id="KW-0489">Methyltransferase</keyword>
<accession>A0A2H0NL05</accession>
<dbReference type="PROSITE" id="PS00092">
    <property type="entry name" value="N6_MTASE"/>
    <property type="match status" value="1"/>
</dbReference>
<dbReference type="GO" id="GO:0003676">
    <property type="term" value="F:nucleic acid binding"/>
    <property type="evidence" value="ECO:0007669"/>
    <property type="project" value="InterPro"/>
</dbReference>
<keyword evidence="2" id="KW-0698">rRNA processing</keyword>
<dbReference type="GO" id="GO:0008757">
    <property type="term" value="F:S-adenosylmethionine-dependent methyltransferase activity"/>
    <property type="evidence" value="ECO:0007669"/>
    <property type="project" value="InterPro"/>
</dbReference>
<dbReference type="GO" id="GO:0032259">
    <property type="term" value="P:methylation"/>
    <property type="evidence" value="ECO:0007669"/>
    <property type="project" value="UniProtKB-KW"/>
</dbReference>
<protein>
    <recommendedName>
        <fullName evidence="5">Methyltransferase small domain-containing protein</fullName>
    </recommendedName>
</protein>
<dbReference type="PANTHER" id="PTHR47816">
    <property type="entry name" value="RIBOSOMAL RNA SMALL SUBUNIT METHYLTRANSFERASE C"/>
    <property type="match status" value="1"/>
</dbReference>
<organism evidence="6 7">
    <name type="scientific">Candidatus Gottesmanbacteria bacterium CG11_big_fil_rev_8_21_14_0_20_37_11</name>
    <dbReference type="NCBI Taxonomy" id="1974575"/>
    <lineage>
        <taxon>Bacteria</taxon>
        <taxon>Candidatus Gottesmaniibacteriota</taxon>
    </lineage>
</organism>
<comment type="caution">
    <text evidence="6">The sequence shown here is derived from an EMBL/GenBank/DDBJ whole genome shotgun (WGS) entry which is preliminary data.</text>
</comment>
<sequence length="223" mass="25400">MMKIKYSDFHAIPRQSAILGERKTGKPYKVECCGMKIVVNPGVYQTSGDSELIAKSVKINKNEIFLEIGCGTGVVSIATAKRSKSGIGVDINEKAVENSKQNADMQGIKNVEFLKSDVFENVSGKYNVIICNPPFTKHDARDNIDRMFWDPEDEMKRKFFREAGKFLKPNGKIYFGWANFADVDVNLPFKLAEENGYELVNKFNKPFENDFTYYVFEFKSVRP</sequence>
<dbReference type="Gene3D" id="3.40.50.150">
    <property type="entry name" value="Vaccinia Virus protein VP39"/>
    <property type="match status" value="1"/>
</dbReference>
<gene>
    <name evidence="6" type="ORF">COV53_00415</name>
</gene>
<keyword evidence="4" id="KW-0808">Transferase</keyword>
<dbReference type="PANTHER" id="PTHR47816:SF4">
    <property type="entry name" value="RIBOSOMAL RNA SMALL SUBUNIT METHYLTRANSFERASE C"/>
    <property type="match status" value="1"/>
</dbReference>
<name>A0A2H0NL05_9BACT</name>
<evidence type="ECO:0000256" key="3">
    <source>
        <dbReference type="ARBA" id="ARBA00022603"/>
    </source>
</evidence>
<dbReference type="CDD" id="cd02440">
    <property type="entry name" value="AdoMet_MTases"/>
    <property type="match status" value="1"/>
</dbReference>
<dbReference type="GO" id="GO:0006364">
    <property type="term" value="P:rRNA processing"/>
    <property type="evidence" value="ECO:0007669"/>
    <property type="project" value="UniProtKB-KW"/>
</dbReference>
<proteinExistence type="predicted"/>